<evidence type="ECO:0000256" key="1">
    <source>
        <dbReference type="PROSITE-ProRule" id="PRU00047"/>
    </source>
</evidence>
<evidence type="ECO:0000259" key="2">
    <source>
        <dbReference type="PROSITE" id="PS50158"/>
    </source>
</evidence>
<dbReference type="SUPFAM" id="SSF57756">
    <property type="entry name" value="Retrovirus zinc finger-like domains"/>
    <property type="match status" value="1"/>
</dbReference>
<organism evidence="3 4">
    <name type="scientific">Rehmannia glutinosa</name>
    <name type="common">Chinese foxglove</name>
    <dbReference type="NCBI Taxonomy" id="99300"/>
    <lineage>
        <taxon>Eukaryota</taxon>
        <taxon>Viridiplantae</taxon>
        <taxon>Streptophyta</taxon>
        <taxon>Embryophyta</taxon>
        <taxon>Tracheophyta</taxon>
        <taxon>Spermatophyta</taxon>
        <taxon>Magnoliopsida</taxon>
        <taxon>eudicotyledons</taxon>
        <taxon>Gunneridae</taxon>
        <taxon>Pentapetalae</taxon>
        <taxon>asterids</taxon>
        <taxon>lamiids</taxon>
        <taxon>Lamiales</taxon>
        <taxon>Orobanchaceae</taxon>
        <taxon>Rehmannieae</taxon>
        <taxon>Rehmannia</taxon>
    </lineage>
</organism>
<dbReference type="InterPro" id="IPR036875">
    <property type="entry name" value="Znf_CCHC_sf"/>
</dbReference>
<feature type="domain" description="CCHC-type" evidence="2">
    <location>
        <begin position="101"/>
        <end position="116"/>
    </location>
</feature>
<keyword evidence="1" id="KW-0863">Zinc-finger</keyword>
<gene>
    <name evidence="3" type="ORF">DH2020_012812</name>
</gene>
<dbReference type="PROSITE" id="PS50158">
    <property type="entry name" value="ZF_CCHC"/>
    <property type="match status" value="1"/>
</dbReference>
<proteinExistence type="predicted"/>
<comment type="caution">
    <text evidence="3">The sequence shown here is derived from an EMBL/GenBank/DDBJ whole genome shotgun (WGS) entry which is preliminary data.</text>
</comment>
<reference evidence="3 4" key="1">
    <citation type="journal article" date="2021" name="Comput. Struct. Biotechnol. J.">
        <title>De novo genome assembly of the potent medicinal plant Rehmannia glutinosa using nanopore technology.</title>
        <authorList>
            <person name="Ma L."/>
            <person name="Dong C."/>
            <person name="Song C."/>
            <person name="Wang X."/>
            <person name="Zheng X."/>
            <person name="Niu Y."/>
            <person name="Chen S."/>
            <person name="Feng W."/>
        </authorList>
    </citation>
    <scope>NUCLEOTIDE SEQUENCE [LARGE SCALE GENOMIC DNA]</scope>
    <source>
        <strain evidence="3">DH-2019</strain>
    </source>
</reference>
<sequence>MARFIAGLNTPIADAVDLHHCVDLEEMVHMAVKIEQRLKRRGFTWQNPNTSTSTCGSNTPTMDDVCFSQQPKVVENKIDSDKAKPSGKFDPSTSRTRDIECFKCHGRGHKASECPNRKEMVIRANGDVESESGDEQDYSDILELEEVPEVVKPVKGNVLSLVSHRILNIEPKLVDHEQRENIFHTRCLVKDKVCSMIIDGGSCTNVASAKLVEKLEIPTLEHPEPHTLQWFNDYGEVRVNKRVLVSFQIGGYEDDILCDVVPMRACHIFLG</sequence>
<dbReference type="PANTHER" id="PTHR35046:SF9">
    <property type="entry name" value="RNA-DIRECTED DNA POLYMERASE"/>
    <property type="match status" value="1"/>
</dbReference>
<dbReference type="Gene3D" id="2.40.70.10">
    <property type="entry name" value="Acid Proteases"/>
    <property type="match status" value="1"/>
</dbReference>
<keyword evidence="1" id="KW-0862">Zinc</keyword>
<dbReference type="CDD" id="cd00303">
    <property type="entry name" value="retropepsin_like"/>
    <property type="match status" value="1"/>
</dbReference>
<dbReference type="Gene3D" id="4.10.60.10">
    <property type="entry name" value="Zinc finger, CCHC-type"/>
    <property type="match status" value="1"/>
</dbReference>
<protein>
    <recommendedName>
        <fullName evidence="2">CCHC-type domain-containing protein</fullName>
    </recommendedName>
</protein>
<dbReference type="PANTHER" id="PTHR35046">
    <property type="entry name" value="ZINC KNUCKLE (CCHC-TYPE) FAMILY PROTEIN"/>
    <property type="match status" value="1"/>
</dbReference>
<accession>A0ABR0X0F9</accession>
<dbReference type="EMBL" id="JABTTQ020000006">
    <property type="protein sequence ID" value="KAK6153173.1"/>
    <property type="molecule type" value="Genomic_DNA"/>
</dbReference>
<dbReference type="Proteomes" id="UP001318860">
    <property type="component" value="Unassembled WGS sequence"/>
</dbReference>
<evidence type="ECO:0000313" key="4">
    <source>
        <dbReference type="Proteomes" id="UP001318860"/>
    </source>
</evidence>
<dbReference type="InterPro" id="IPR021109">
    <property type="entry name" value="Peptidase_aspartic_dom_sf"/>
</dbReference>
<dbReference type="SMART" id="SM00343">
    <property type="entry name" value="ZnF_C2HC"/>
    <property type="match status" value="1"/>
</dbReference>
<keyword evidence="4" id="KW-1185">Reference proteome</keyword>
<name>A0ABR0X0F9_REHGL</name>
<keyword evidence="1" id="KW-0479">Metal-binding</keyword>
<evidence type="ECO:0000313" key="3">
    <source>
        <dbReference type="EMBL" id="KAK6153173.1"/>
    </source>
</evidence>
<dbReference type="InterPro" id="IPR001878">
    <property type="entry name" value="Znf_CCHC"/>
</dbReference>